<dbReference type="PANTHER" id="PTHR10009">
    <property type="entry name" value="PROTEIN YELLOW-RELATED"/>
    <property type="match status" value="1"/>
</dbReference>
<dbReference type="GeneID" id="100748310"/>
<evidence type="ECO:0000256" key="2">
    <source>
        <dbReference type="ARBA" id="ARBA00009127"/>
    </source>
</evidence>
<evidence type="ECO:0000313" key="7">
    <source>
        <dbReference type="Proteomes" id="UP000515180"/>
    </source>
</evidence>
<dbReference type="FunFam" id="2.120.10.30:FF:000045">
    <property type="entry name" value="Blast:Protein yellow"/>
    <property type="match status" value="2"/>
</dbReference>
<dbReference type="PANTHER" id="PTHR10009:SF7">
    <property type="entry name" value="GH10609P-RELATED"/>
    <property type="match status" value="1"/>
</dbReference>
<comment type="subcellular location">
    <subcellularLocation>
        <location evidence="1">Secreted</location>
    </subcellularLocation>
</comment>
<name>A0A6P3E4Q9_BOMIM</name>
<dbReference type="Proteomes" id="UP000515180">
    <property type="component" value="Unplaced"/>
</dbReference>
<dbReference type="PRINTS" id="PR01366">
    <property type="entry name" value="ROYALJELLY"/>
</dbReference>
<reference evidence="8" key="1">
    <citation type="submission" date="2025-08" db="UniProtKB">
        <authorList>
            <consortium name="RefSeq"/>
        </authorList>
    </citation>
    <scope>IDENTIFICATION</scope>
</reference>
<dbReference type="AlphaFoldDB" id="A0A6P3E4Q9"/>
<evidence type="ECO:0000256" key="3">
    <source>
        <dbReference type="ARBA" id="ARBA00022525"/>
    </source>
</evidence>
<dbReference type="OrthoDB" id="7776143at2759"/>
<dbReference type="RefSeq" id="XP_003493845.2">
    <property type="nucleotide sequence ID" value="XM_003493797.4"/>
</dbReference>
<evidence type="ECO:0000256" key="1">
    <source>
        <dbReference type="ARBA" id="ARBA00004613"/>
    </source>
</evidence>
<evidence type="ECO:0000256" key="6">
    <source>
        <dbReference type="SAM" id="SignalP"/>
    </source>
</evidence>
<dbReference type="KEGG" id="bim:100748310"/>
<dbReference type="InterPro" id="IPR011042">
    <property type="entry name" value="6-blade_b-propeller_TolB-like"/>
</dbReference>
<proteinExistence type="inferred from homology"/>
<feature type="signal peptide" evidence="6">
    <location>
        <begin position="1"/>
        <end position="17"/>
    </location>
</feature>
<evidence type="ECO:0000256" key="4">
    <source>
        <dbReference type="ARBA" id="ARBA00022729"/>
    </source>
</evidence>
<feature type="chain" id="PRO_5027783781" evidence="6">
    <location>
        <begin position="18"/>
        <end position="884"/>
    </location>
</feature>
<organism evidence="7 8">
    <name type="scientific">Bombus impatiens</name>
    <name type="common">Bumblebee</name>
    <dbReference type="NCBI Taxonomy" id="132113"/>
    <lineage>
        <taxon>Eukaryota</taxon>
        <taxon>Metazoa</taxon>
        <taxon>Ecdysozoa</taxon>
        <taxon>Arthropoda</taxon>
        <taxon>Hexapoda</taxon>
        <taxon>Insecta</taxon>
        <taxon>Pterygota</taxon>
        <taxon>Neoptera</taxon>
        <taxon>Endopterygota</taxon>
        <taxon>Hymenoptera</taxon>
        <taxon>Apocrita</taxon>
        <taxon>Aculeata</taxon>
        <taxon>Apoidea</taxon>
        <taxon>Anthophila</taxon>
        <taxon>Apidae</taxon>
        <taxon>Bombus</taxon>
        <taxon>Pyrobombus</taxon>
    </lineage>
</organism>
<dbReference type="GO" id="GO:0005576">
    <property type="term" value="C:extracellular region"/>
    <property type="evidence" value="ECO:0007669"/>
    <property type="project" value="UniProtKB-SubCell"/>
</dbReference>
<keyword evidence="4 6" id="KW-0732">Signal</keyword>
<dbReference type="InterPro" id="IPR017996">
    <property type="entry name" value="MRJP/yellow-related"/>
</dbReference>
<evidence type="ECO:0000256" key="5">
    <source>
        <dbReference type="ARBA" id="ARBA00023180"/>
    </source>
</evidence>
<keyword evidence="7" id="KW-1185">Reference proteome</keyword>
<dbReference type="SUPFAM" id="SSF101898">
    <property type="entry name" value="NHL repeat"/>
    <property type="match status" value="1"/>
</dbReference>
<protein>
    <submittedName>
        <fullName evidence="8">Uncharacterized protein LOC100748310</fullName>
    </submittedName>
</protein>
<gene>
    <name evidence="8" type="primary">LOC100748310</name>
</gene>
<accession>A0A6P3E4Q9</accession>
<evidence type="ECO:0000313" key="8">
    <source>
        <dbReference type="RefSeq" id="XP_003493845.2"/>
    </source>
</evidence>
<keyword evidence="5" id="KW-0325">Glycoprotein</keyword>
<keyword evidence="3" id="KW-0964">Secreted</keyword>
<sequence>MQLLILLAGLACASTTAEVLETIAQWPLLDFALPYDQEFLNQYRPENVVPTGIEIAWDKIFISVPRLRAGVPATLNYIPRNLPLESSPQLQAYPSWDWHSAGKGDLNCSKLISVYRTRLDRCNRLWTIDSGVITSIDDFRPVCPPKIMVFDVKTNQLVRQFTFPREVLRPNTLMTNLIIDDTAATTCDDVFLYISDTAGPGLLVFDGATDRSWRVVHATMYPHPEFSTYRIGSDTFELLDGVVGLAFSAKLGTVYYQPLATDRLFSVPTTALQAGPPAFGEQLPVTLVGKKSSQGLALAVDPRDDTILFSPLTETAIAAWQPQTNQQRILAYSPEKLQFVAEIRWTERDNGNFWLMTSRFQKFFRREVNARDINIRIMRLMPIQRPLKHPILDSFTRTYLLSDFPSHFYNNTIGFNEQEEQNFPEQFDTTKFWIGLQIALRIDSELVLRDVSLRFYNLVEMRQLCTWILLLLTIVNLRALEKLKIIYSWKSLDFVFPSEHARLAAIKSGNFIPGSPLPIDVDVYNGESKSTVFIAIPRFQDGVPLTLGYVTDEVSLDGNTLIAPYPNWSYNDAGNCASIISVYRMQIDECDRLWVLDTGKLGSKQVCPPKLHVFSLRDNKLIMLYKFPEHQYKNEDSLFVTVAVDVRDRTNNCKDTFAYIADVTGFALIVYDFRNSRSWKINNNLFYPYPPYGTFNIKGDTFDLMDGILGLALGPIHNGDRILYFHSLASRVESWVSTSVIRNYTLFHEKPEAAARSFVPFEHERSSQSVAEAMNHDGVLFYGLLSDLAIGCWNSKHYPQFGGKNNEIIVSNPETLQFPSGLKIITSKKGKQELWVLSVSFQRYMSGTLHSNETNFRIQAGFVDELVRGTKCDVSTLGRRFHRQ</sequence>
<dbReference type="Gene3D" id="2.120.10.30">
    <property type="entry name" value="TolB, C-terminal domain"/>
    <property type="match status" value="2"/>
</dbReference>
<comment type="similarity">
    <text evidence="2">Belongs to the major royal jelly protein family.</text>
</comment>
<dbReference type="Pfam" id="PF03022">
    <property type="entry name" value="MRJP"/>
    <property type="match status" value="2"/>
</dbReference>